<organism evidence="5 6">
    <name type="scientific">Geothrix limicola</name>
    <dbReference type="NCBI Taxonomy" id="2927978"/>
    <lineage>
        <taxon>Bacteria</taxon>
        <taxon>Pseudomonadati</taxon>
        <taxon>Acidobacteriota</taxon>
        <taxon>Holophagae</taxon>
        <taxon>Holophagales</taxon>
        <taxon>Holophagaceae</taxon>
        <taxon>Geothrix</taxon>
    </lineage>
</organism>
<dbReference type="InterPro" id="IPR023198">
    <property type="entry name" value="PGP-like_dom2"/>
</dbReference>
<keyword evidence="3" id="KW-0460">Magnesium</keyword>
<accession>A0ABQ5QBD5</accession>
<dbReference type="SUPFAM" id="SSF56784">
    <property type="entry name" value="HAD-like"/>
    <property type="match status" value="1"/>
</dbReference>
<evidence type="ECO:0000313" key="5">
    <source>
        <dbReference type="EMBL" id="GLH71760.1"/>
    </source>
</evidence>
<evidence type="ECO:0000256" key="4">
    <source>
        <dbReference type="ARBA" id="ARBA00023277"/>
    </source>
</evidence>
<dbReference type="InterPro" id="IPR050155">
    <property type="entry name" value="HAD-like_hydrolase_sf"/>
</dbReference>
<evidence type="ECO:0000256" key="1">
    <source>
        <dbReference type="ARBA" id="ARBA00022723"/>
    </source>
</evidence>
<dbReference type="InterPro" id="IPR036412">
    <property type="entry name" value="HAD-like_sf"/>
</dbReference>
<name>A0ABQ5QBD5_9BACT</name>
<protein>
    <recommendedName>
        <fullName evidence="7">HAD family hydrolase</fullName>
    </recommendedName>
</protein>
<dbReference type="Gene3D" id="3.40.50.1000">
    <property type="entry name" value="HAD superfamily/HAD-like"/>
    <property type="match status" value="1"/>
</dbReference>
<evidence type="ECO:0000256" key="3">
    <source>
        <dbReference type="ARBA" id="ARBA00022842"/>
    </source>
</evidence>
<dbReference type="PANTHER" id="PTHR43434">
    <property type="entry name" value="PHOSPHOGLYCOLATE PHOSPHATASE"/>
    <property type="match status" value="1"/>
</dbReference>
<dbReference type="NCBIfam" id="TIGR01509">
    <property type="entry name" value="HAD-SF-IA-v3"/>
    <property type="match status" value="1"/>
</dbReference>
<evidence type="ECO:0000256" key="2">
    <source>
        <dbReference type="ARBA" id="ARBA00022801"/>
    </source>
</evidence>
<keyword evidence="6" id="KW-1185">Reference proteome</keyword>
<dbReference type="InterPro" id="IPR023214">
    <property type="entry name" value="HAD_sf"/>
</dbReference>
<dbReference type="RefSeq" id="WP_285569278.1">
    <property type="nucleotide sequence ID" value="NZ_BSDE01000001.1"/>
</dbReference>
<dbReference type="SFLD" id="SFLDS00003">
    <property type="entry name" value="Haloacid_Dehalogenase"/>
    <property type="match status" value="1"/>
</dbReference>
<dbReference type="Pfam" id="PF13419">
    <property type="entry name" value="HAD_2"/>
    <property type="match status" value="1"/>
</dbReference>
<dbReference type="Proteomes" id="UP001165069">
    <property type="component" value="Unassembled WGS sequence"/>
</dbReference>
<dbReference type="InterPro" id="IPR006439">
    <property type="entry name" value="HAD-SF_hydro_IA"/>
</dbReference>
<keyword evidence="4" id="KW-0119">Carbohydrate metabolism</keyword>
<dbReference type="EMBL" id="BSDE01000001">
    <property type="protein sequence ID" value="GLH71760.1"/>
    <property type="molecule type" value="Genomic_DNA"/>
</dbReference>
<dbReference type="InterPro" id="IPR041492">
    <property type="entry name" value="HAD_2"/>
</dbReference>
<sequence length="217" mass="23195">MDHLNPILAVMFDHDGTLVDSLPTVVSASNGVLREMGLAPASWSQIIAGMVHPTAQRLGLLAKEESRFIQEQMAHRYSQLALENAVLASLYPGIPKLLQALSRRDLLLGVVSNSRGAFIRSILDRLGVAPHFAVIVGEDDMPAPKPDPRGLLAALGAIPPQRAVYVGDSSADLATARHAGMRAIGVTWGTHSRAEMESLPFDALVDTPDELAALIQV</sequence>
<reference evidence="5 6" key="1">
    <citation type="journal article" date="2023" name="Antonie Van Leeuwenhoek">
        <title>Mesoterricola silvestris gen. nov., sp. nov., Mesoterricola sediminis sp. nov., Geothrix oryzae sp. nov., Geothrix edaphica sp. nov., Geothrix rubra sp. nov., and Geothrix limicola sp. nov., six novel members of Acidobacteriota isolated from soils.</title>
        <authorList>
            <person name="Itoh H."/>
            <person name="Sugisawa Y."/>
            <person name="Mise K."/>
            <person name="Xu Z."/>
            <person name="Kuniyasu M."/>
            <person name="Ushijima N."/>
            <person name="Kawano K."/>
            <person name="Kobayashi E."/>
            <person name="Shiratori Y."/>
            <person name="Masuda Y."/>
            <person name="Senoo K."/>
        </authorList>
    </citation>
    <scope>NUCLEOTIDE SEQUENCE [LARGE SCALE GENOMIC DNA]</scope>
    <source>
        <strain evidence="5 6">Red804</strain>
    </source>
</reference>
<keyword evidence="2" id="KW-0378">Hydrolase</keyword>
<dbReference type="SFLD" id="SFLDG01129">
    <property type="entry name" value="C1.5:_HAD__Beta-PGM__Phosphata"/>
    <property type="match status" value="1"/>
</dbReference>
<dbReference type="SFLD" id="SFLDG01135">
    <property type="entry name" value="C1.5.6:_HAD__Beta-PGM__Phospha"/>
    <property type="match status" value="1"/>
</dbReference>
<evidence type="ECO:0000313" key="6">
    <source>
        <dbReference type="Proteomes" id="UP001165069"/>
    </source>
</evidence>
<comment type="caution">
    <text evidence="5">The sequence shown here is derived from an EMBL/GenBank/DDBJ whole genome shotgun (WGS) entry which is preliminary data.</text>
</comment>
<keyword evidence="1" id="KW-0479">Metal-binding</keyword>
<dbReference type="PRINTS" id="PR00413">
    <property type="entry name" value="HADHALOGNASE"/>
</dbReference>
<dbReference type="NCBIfam" id="TIGR01549">
    <property type="entry name" value="HAD-SF-IA-v1"/>
    <property type="match status" value="1"/>
</dbReference>
<evidence type="ECO:0008006" key="7">
    <source>
        <dbReference type="Google" id="ProtNLM"/>
    </source>
</evidence>
<gene>
    <name evidence="5" type="ORF">GETHLI_02620</name>
</gene>
<dbReference type="Gene3D" id="1.10.150.240">
    <property type="entry name" value="Putative phosphatase, domain 2"/>
    <property type="match status" value="1"/>
</dbReference>
<proteinExistence type="predicted"/>
<dbReference type="PANTHER" id="PTHR43434:SF23">
    <property type="entry name" value="PHOSPHOGLYCOLATE PHOSPHATASE"/>
    <property type="match status" value="1"/>
</dbReference>